<evidence type="ECO:0000256" key="1">
    <source>
        <dbReference type="ARBA" id="ARBA00000901"/>
    </source>
</evidence>
<comment type="subcellular location">
    <subcellularLocation>
        <location evidence="2 9 11">Cytoplasm</location>
    </subcellularLocation>
</comment>
<evidence type="ECO:0000313" key="12">
    <source>
        <dbReference type="EMBL" id="BAU56771.2"/>
    </source>
</evidence>
<keyword evidence="13" id="KW-1185">Reference proteome</keyword>
<dbReference type="InterPro" id="IPR011060">
    <property type="entry name" value="RibuloseP-bd_barrel"/>
</dbReference>
<dbReference type="GO" id="GO:0000105">
    <property type="term" value="P:L-histidine biosynthetic process"/>
    <property type="evidence" value="ECO:0007669"/>
    <property type="project" value="UniProtKB-UniRule"/>
</dbReference>
<protein>
    <recommendedName>
        <fullName evidence="9 11">1-(5-phosphoribosyl)-5-[(5-phosphoribosylamino)methylideneamino] imidazole-4-carboxamide isomerase</fullName>
        <ecNumber evidence="9 11">5.3.1.16</ecNumber>
    </recommendedName>
    <alternativeName>
        <fullName evidence="9">Phosphoribosylformimino-5-aminoimidazole carboxamide ribotide isomerase</fullName>
    </alternativeName>
</protein>
<dbReference type="Proteomes" id="UP000218890">
    <property type="component" value="Chromosome"/>
</dbReference>
<dbReference type="GO" id="GO:0003949">
    <property type="term" value="F:1-(5-phosphoribosyl)-5-[(5-phosphoribosylamino)methylideneamino]imidazole-4-carboxamide isomerase activity"/>
    <property type="evidence" value="ECO:0007669"/>
    <property type="project" value="UniProtKB-UniRule"/>
</dbReference>
<evidence type="ECO:0000256" key="4">
    <source>
        <dbReference type="ARBA" id="ARBA00009667"/>
    </source>
</evidence>
<comment type="pathway">
    <text evidence="3 9 11">Amino-acid biosynthesis; L-histidine biosynthesis; L-histidine from 5-phospho-alpha-D-ribose 1-diphosphate: step 4/9.</text>
</comment>
<dbReference type="UniPathway" id="UPA00031">
    <property type="reaction ID" value="UER00009"/>
</dbReference>
<keyword evidence="6 9" id="KW-0028">Amino-acid biosynthesis</keyword>
<comment type="catalytic activity">
    <reaction evidence="1 9 11">
        <text>1-(5-phospho-beta-D-ribosyl)-5-[(5-phospho-beta-D-ribosylamino)methylideneamino]imidazole-4-carboxamide = 5-[(5-phospho-1-deoxy-D-ribulos-1-ylimino)methylamino]-1-(5-phospho-beta-D-ribosyl)imidazole-4-carboxamide</text>
        <dbReference type="Rhea" id="RHEA:15469"/>
        <dbReference type="ChEBI" id="CHEBI:58435"/>
        <dbReference type="ChEBI" id="CHEBI:58525"/>
        <dbReference type="EC" id="5.3.1.16"/>
    </reaction>
</comment>
<feature type="active site" description="Proton acceptor" evidence="9">
    <location>
        <position position="8"/>
    </location>
</feature>
<evidence type="ECO:0000256" key="11">
    <source>
        <dbReference type="RuleBase" id="RU003658"/>
    </source>
</evidence>
<evidence type="ECO:0000256" key="5">
    <source>
        <dbReference type="ARBA" id="ARBA00022490"/>
    </source>
</evidence>
<dbReference type="InterPro" id="IPR006062">
    <property type="entry name" value="His_biosynth"/>
</dbReference>
<comment type="similarity">
    <text evidence="4 9 10">Belongs to the HisA/HisF family.</text>
</comment>
<dbReference type="EC" id="5.3.1.16" evidence="9 11"/>
<evidence type="ECO:0000256" key="8">
    <source>
        <dbReference type="ARBA" id="ARBA00023235"/>
    </source>
</evidence>
<dbReference type="AlphaFoldDB" id="A0A110B4I1"/>
<evidence type="ECO:0000256" key="2">
    <source>
        <dbReference type="ARBA" id="ARBA00004496"/>
    </source>
</evidence>
<name>A0A110B4I1_HALHR</name>
<dbReference type="FunFam" id="3.20.20.70:FF:000009">
    <property type="entry name" value="1-(5-phosphoribosyl)-5-[(5-phosphoribosylamino)methylideneamino] imidazole-4-carboxamide isomerase"/>
    <property type="match status" value="1"/>
</dbReference>
<dbReference type="Pfam" id="PF00977">
    <property type="entry name" value="His_biosynth"/>
    <property type="match status" value="1"/>
</dbReference>
<dbReference type="KEGG" id="hhk:HH1059_01000"/>
<dbReference type="NCBIfam" id="NF010112">
    <property type="entry name" value="PRK13585.1"/>
    <property type="match status" value="1"/>
</dbReference>
<accession>A0A110B4I1</accession>
<dbReference type="HAMAP" id="MF_01014">
    <property type="entry name" value="HisA"/>
    <property type="match status" value="1"/>
</dbReference>
<evidence type="ECO:0000256" key="7">
    <source>
        <dbReference type="ARBA" id="ARBA00023102"/>
    </source>
</evidence>
<organism evidence="12 13">
    <name type="scientific">Halorhodospira halochloris</name>
    <name type="common">Ectothiorhodospira halochloris</name>
    <dbReference type="NCBI Taxonomy" id="1052"/>
    <lineage>
        <taxon>Bacteria</taxon>
        <taxon>Pseudomonadati</taxon>
        <taxon>Pseudomonadota</taxon>
        <taxon>Gammaproteobacteria</taxon>
        <taxon>Chromatiales</taxon>
        <taxon>Ectothiorhodospiraceae</taxon>
        <taxon>Halorhodospira</taxon>
    </lineage>
</organism>
<dbReference type="RefSeq" id="WP_096407064.1">
    <property type="nucleotide sequence ID" value="NZ_AP017372.2"/>
</dbReference>
<evidence type="ECO:0000256" key="3">
    <source>
        <dbReference type="ARBA" id="ARBA00005133"/>
    </source>
</evidence>
<dbReference type="GO" id="GO:0000162">
    <property type="term" value="P:L-tryptophan biosynthetic process"/>
    <property type="evidence" value="ECO:0007669"/>
    <property type="project" value="TreeGrafter"/>
</dbReference>
<dbReference type="InterPro" id="IPR023016">
    <property type="entry name" value="HisA/PriA"/>
</dbReference>
<dbReference type="InterPro" id="IPR044524">
    <property type="entry name" value="Isoase_HisA-like"/>
</dbReference>
<sequence>MIVIPAIDLKGGKCVRLRQGRMDDETIYADDPIAVAERWAAAGAERLHLVDLDGAVKGEPAHEQTVHAIARANPQLKLQIGGGVRSRETVERYLNAGVGSVIIGTRAVREPEFVEQLCRDFPQQVCVGLDARGGYIATHGWEQTSDVRSVDLAQRFAAAGVAALIFTDIGRDGMLQGCNIEATRELARSVSIPVIASGGVSSEAEIRTLAQAPEGIAGAIVGRAIYAGELDLGKAIAAAREARA</sequence>
<keyword evidence="7 9" id="KW-0368">Histidine biosynthesis</keyword>
<feature type="active site" description="Proton donor" evidence="9">
    <location>
        <position position="130"/>
    </location>
</feature>
<proteinExistence type="inferred from homology"/>
<keyword evidence="8 9" id="KW-0413">Isomerase</keyword>
<keyword evidence="5 9" id="KW-0963">Cytoplasm</keyword>
<dbReference type="PANTHER" id="PTHR43090">
    <property type="entry name" value="1-(5-PHOSPHORIBOSYL)-5-[(5-PHOSPHORIBOSYLAMINO)METHYLIDENEAMINO] IMIDAZOLE-4-CARBOXAMIDE ISOMERASE"/>
    <property type="match status" value="1"/>
</dbReference>
<evidence type="ECO:0000313" key="13">
    <source>
        <dbReference type="Proteomes" id="UP000218890"/>
    </source>
</evidence>
<gene>
    <name evidence="9 12" type="primary">hisA</name>
    <name evidence="12" type="ORF">HH1059_01000</name>
</gene>
<evidence type="ECO:0000256" key="6">
    <source>
        <dbReference type="ARBA" id="ARBA00022605"/>
    </source>
</evidence>
<dbReference type="Gene3D" id="3.20.20.70">
    <property type="entry name" value="Aldolase class I"/>
    <property type="match status" value="1"/>
</dbReference>
<reference evidence="12" key="1">
    <citation type="submission" date="2016-02" db="EMBL/GenBank/DDBJ databases">
        <title>Halorhodospira halochloris DSM-1059 complete genome, version 2.</title>
        <authorList>
            <person name="Tsukatani Y."/>
        </authorList>
    </citation>
    <scope>NUCLEOTIDE SEQUENCE</scope>
    <source>
        <strain evidence="12">DSM 1059</strain>
    </source>
</reference>
<dbReference type="GO" id="GO:0005737">
    <property type="term" value="C:cytoplasm"/>
    <property type="evidence" value="ECO:0007669"/>
    <property type="project" value="UniProtKB-SubCell"/>
</dbReference>
<dbReference type="SUPFAM" id="SSF51366">
    <property type="entry name" value="Ribulose-phoshate binding barrel"/>
    <property type="match status" value="1"/>
</dbReference>
<evidence type="ECO:0000256" key="9">
    <source>
        <dbReference type="HAMAP-Rule" id="MF_01014"/>
    </source>
</evidence>
<dbReference type="PANTHER" id="PTHR43090:SF2">
    <property type="entry name" value="1-(5-PHOSPHORIBOSYL)-5-[(5-PHOSPHORIBOSYLAMINO)METHYLIDENEAMINO] IMIDAZOLE-4-CARBOXAMIDE ISOMERASE"/>
    <property type="match status" value="1"/>
</dbReference>
<dbReference type="NCBIfam" id="TIGR00007">
    <property type="entry name" value="1-(5-phosphoribosyl)-5-[(5-phosphoribosylamino)methylideneamino]imidazole-4-carboxamide isomerase"/>
    <property type="match status" value="1"/>
</dbReference>
<dbReference type="OrthoDB" id="9807749at2"/>
<dbReference type="CDD" id="cd04732">
    <property type="entry name" value="HisA"/>
    <property type="match status" value="1"/>
</dbReference>
<dbReference type="EMBL" id="AP017372">
    <property type="protein sequence ID" value="BAU56771.2"/>
    <property type="molecule type" value="Genomic_DNA"/>
</dbReference>
<dbReference type="InterPro" id="IPR006063">
    <property type="entry name" value="HisA_bact_arch"/>
</dbReference>
<evidence type="ECO:0000256" key="10">
    <source>
        <dbReference type="RuleBase" id="RU003657"/>
    </source>
</evidence>
<dbReference type="InterPro" id="IPR013785">
    <property type="entry name" value="Aldolase_TIM"/>
</dbReference>